<protein>
    <submittedName>
        <fullName evidence="2">Uncharacterized protein</fullName>
    </submittedName>
</protein>
<dbReference type="Proteomes" id="UP000886998">
    <property type="component" value="Unassembled WGS sequence"/>
</dbReference>
<dbReference type="EMBL" id="BMAV01012082">
    <property type="protein sequence ID" value="GFY58454.1"/>
    <property type="molecule type" value="Genomic_DNA"/>
</dbReference>
<gene>
    <name evidence="2" type="ORF">TNIN_487901</name>
</gene>
<name>A0A8X6XTM5_9ARAC</name>
<keyword evidence="3" id="KW-1185">Reference proteome</keyword>
<accession>A0A8X6XTM5</accession>
<dbReference type="AlphaFoldDB" id="A0A8X6XTM5"/>
<proteinExistence type="predicted"/>
<reference evidence="2" key="1">
    <citation type="submission" date="2020-08" db="EMBL/GenBank/DDBJ databases">
        <title>Multicomponent nature underlies the extraordinary mechanical properties of spider dragline silk.</title>
        <authorList>
            <person name="Kono N."/>
            <person name="Nakamura H."/>
            <person name="Mori M."/>
            <person name="Yoshida Y."/>
            <person name="Ohtoshi R."/>
            <person name="Malay A.D."/>
            <person name="Moran D.A.P."/>
            <person name="Tomita M."/>
            <person name="Numata K."/>
            <person name="Arakawa K."/>
        </authorList>
    </citation>
    <scope>NUCLEOTIDE SEQUENCE</scope>
</reference>
<feature type="region of interest" description="Disordered" evidence="1">
    <location>
        <begin position="44"/>
        <end position="66"/>
    </location>
</feature>
<comment type="caution">
    <text evidence="2">The sequence shown here is derived from an EMBL/GenBank/DDBJ whole genome shotgun (WGS) entry which is preliminary data.</text>
</comment>
<organism evidence="2 3">
    <name type="scientific">Trichonephila inaurata madagascariensis</name>
    <dbReference type="NCBI Taxonomy" id="2747483"/>
    <lineage>
        <taxon>Eukaryota</taxon>
        <taxon>Metazoa</taxon>
        <taxon>Ecdysozoa</taxon>
        <taxon>Arthropoda</taxon>
        <taxon>Chelicerata</taxon>
        <taxon>Arachnida</taxon>
        <taxon>Araneae</taxon>
        <taxon>Araneomorphae</taxon>
        <taxon>Entelegynae</taxon>
        <taxon>Araneoidea</taxon>
        <taxon>Nephilidae</taxon>
        <taxon>Trichonephila</taxon>
        <taxon>Trichonephila inaurata</taxon>
    </lineage>
</organism>
<sequence>MEESLFLDKDQWISHAVLDCPDNVTNSCTLNDLSKNNVKKHARKASQENKRLIKPTSNPNDGFASPKKYAKKIKSTVSTAGPSQPVTLENKFSNLAGVEIKNNAQITEQAVVRVGPLKCLQSCLGTKRK</sequence>
<evidence type="ECO:0000313" key="3">
    <source>
        <dbReference type="Proteomes" id="UP000886998"/>
    </source>
</evidence>
<evidence type="ECO:0000256" key="1">
    <source>
        <dbReference type="SAM" id="MobiDB-lite"/>
    </source>
</evidence>
<evidence type="ECO:0000313" key="2">
    <source>
        <dbReference type="EMBL" id="GFY58454.1"/>
    </source>
</evidence>